<evidence type="ECO:0000313" key="1">
    <source>
        <dbReference type="EMBL" id="OPH83627.1"/>
    </source>
</evidence>
<keyword evidence="2" id="KW-1185">Reference proteome</keyword>
<dbReference type="OrthoDB" id="9897711at2"/>
<sequence length="83" mass="9279">MSIAEIQSNVPLVVSRARACDMLGGISVSHLRRLMDAGELRPFDMNTSPQPRKRGKLFFLVSDIEAFVERYAKRDQPTSPVSS</sequence>
<dbReference type="AlphaFoldDB" id="A0A1V4I083"/>
<protein>
    <submittedName>
        <fullName evidence="1">Uncharacterized protein</fullName>
    </submittedName>
</protein>
<reference evidence="1 2" key="1">
    <citation type="submission" date="2017-02" db="EMBL/GenBank/DDBJ databases">
        <title>Genome sequence of the nitrite-oxidizing bacterium Nitrobacter vulgaris strain Ab1.</title>
        <authorList>
            <person name="Mellbye B.L."/>
            <person name="Davis E.W."/>
            <person name="Spieck E."/>
            <person name="Chang J.H."/>
            <person name="Bottomley P.J."/>
            <person name="Sayavedra-Soto L.A."/>
        </authorList>
    </citation>
    <scope>NUCLEOTIDE SEQUENCE [LARGE SCALE GENOMIC DNA]</scope>
    <source>
        <strain evidence="1 2">Ab1</strain>
    </source>
</reference>
<proteinExistence type="predicted"/>
<dbReference type="Proteomes" id="UP000189940">
    <property type="component" value="Unassembled WGS sequence"/>
</dbReference>
<comment type="caution">
    <text evidence="1">The sequence shown here is derived from an EMBL/GenBank/DDBJ whole genome shotgun (WGS) entry which is preliminary data.</text>
</comment>
<dbReference type="EMBL" id="MWPQ01000025">
    <property type="protein sequence ID" value="OPH83627.1"/>
    <property type="molecule type" value="Genomic_DNA"/>
</dbReference>
<accession>A0A1V4I083</accession>
<dbReference type="STRING" id="29421.B2M20_05575"/>
<name>A0A1V4I083_NITVU</name>
<organism evidence="1 2">
    <name type="scientific">Nitrobacter vulgaris</name>
    <dbReference type="NCBI Taxonomy" id="29421"/>
    <lineage>
        <taxon>Bacteria</taxon>
        <taxon>Pseudomonadati</taxon>
        <taxon>Pseudomonadota</taxon>
        <taxon>Alphaproteobacteria</taxon>
        <taxon>Hyphomicrobiales</taxon>
        <taxon>Nitrobacteraceae</taxon>
        <taxon>Nitrobacter</taxon>
    </lineage>
</organism>
<evidence type="ECO:0000313" key="2">
    <source>
        <dbReference type="Proteomes" id="UP000189940"/>
    </source>
</evidence>
<gene>
    <name evidence="1" type="ORF">B2M20_05575</name>
</gene>